<keyword evidence="2" id="KW-0812">Transmembrane</keyword>
<comment type="caution">
    <text evidence="3">The sequence shown here is derived from an EMBL/GenBank/DDBJ whole genome shotgun (WGS) entry which is preliminary data.</text>
</comment>
<accession>A0ABT1XPI2</accession>
<keyword evidence="2" id="KW-0472">Membrane</keyword>
<name>A0ABT1XPI2_9SPHN</name>
<organism evidence="3 4">
    <name type="scientific">Parerythrobacter lacustris</name>
    <dbReference type="NCBI Taxonomy" id="2969984"/>
    <lineage>
        <taxon>Bacteria</taxon>
        <taxon>Pseudomonadati</taxon>
        <taxon>Pseudomonadota</taxon>
        <taxon>Alphaproteobacteria</taxon>
        <taxon>Sphingomonadales</taxon>
        <taxon>Erythrobacteraceae</taxon>
        <taxon>Parerythrobacter</taxon>
    </lineage>
</organism>
<evidence type="ECO:0008006" key="5">
    <source>
        <dbReference type="Google" id="ProtNLM"/>
    </source>
</evidence>
<gene>
    <name evidence="3" type="ORF">NSO95_06405</name>
</gene>
<evidence type="ECO:0000313" key="4">
    <source>
        <dbReference type="Proteomes" id="UP001206067"/>
    </source>
</evidence>
<feature type="compositionally biased region" description="Basic and acidic residues" evidence="1">
    <location>
        <begin position="72"/>
        <end position="92"/>
    </location>
</feature>
<feature type="compositionally biased region" description="Basic and acidic residues" evidence="1">
    <location>
        <begin position="180"/>
        <end position="195"/>
    </location>
</feature>
<evidence type="ECO:0000313" key="3">
    <source>
        <dbReference type="EMBL" id="MCR2833570.1"/>
    </source>
</evidence>
<feature type="compositionally biased region" description="Acidic residues" evidence="1">
    <location>
        <begin position="207"/>
        <end position="218"/>
    </location>
</feature>
<reference evidence="3 4" key="1">
    <citation type="submission" date="2022-08" db="EMBL/GenBank/DDBJ databases">
        <title>Polyphasic taxonomy analysis of Qipengyuania sp.RS5-5.</title>
        <authorList>
            <person name="Xamxidin M."/>
            <person name="Wu M."/>
        </authorList>
    </citation>
    <scope>NUCLEOTIDE SEQUENCE [LARGE SCALE GENOMIC DNA]</scope>
    <source>
        <strain evidence="3 4">RS5-5</strain>
    </source>
</reference>
<feature type="region of interest" description="Disordered" evidence="1">
    <location>
        <begin position="70"/>
        <end position="99"/>
    </location>
</feature>
<evidence type="ECO:0000256" key="2">
    <source>
        <dbReference type="SAM" id="Phobius"/>
    </source>
</evidence>
<feature type="transmembrane region" description="Helical" evidence="2">
    <location>
        <begin position="52"/>
        <end position="70"/>
    </location>
</feature>
<evidence type="ECO:0000256" key="1">
    <source>
        <dbReference type="SAM" id="MobiDB-lite"/>
    </source>
</evidence>
<proteinExistence type="predicted"/>
<keyword evidence="4" id="KW-1185">Reference proteome</keyword>
<keyword evidence="2" id="KW-1133">Transmembrane helix</keyword>
<protein>
    <recommendedName>
        <fullName evidence="5">PepSY domain-containing protein</fullName>
    </recommendedName>
</protein>
<feature type="region of interest" description="Disordered" evidence="1">
    <location>
        <begin position="164"/>
        <end position="218"/>
    </location>
</feature>
<dbReference type="EMBL" id="JANKHH010000003">
    <property type="protein sequence ID" value="MCR2833570.1"/>
    <property type="molecule type" value="Genomic_DNA"/>
</dbReference>
<dbReference type="Proteomes" id="UP001206067">
    <property type="component" value="Unassembled WGS sequence"/>
</dbReference>
<dbReference type="RefSeq" id="WP_257595331.1">
    <property type="nucleotide sequence ID" value="NZ_JANKHH010000003.1"/>
</dbReference>
<sequence length="218" mass="24054">MAVSPVLAADLPVSYGKSRVAQANVAQWDADGTNVERHRRWRHRDRIDGGDILAGVLILGGIAAIASAASDDNDRRDRTRDDYRYRENRENSYRSSNGGASIDRAVDMCLAEIERDVRVDEVGNVARTGDGWVVSGRLYNGDGFECRIDQNGRIADVYYSGDQASAGQAEDGQWSDEEYAEARRRAERTDYRADDAQPAYPGGPVEGEYESGDGYDGY</sequence>